<dbReference type="SUPFAM" id="SSF56112">
    <property type="entry name" value="Protein kinase-like (PK-like)"/>
    <property type="match status" value="1"/>
</dbReference>
<dbReference type="Gene3D" id="1.20.1270.170">
    <property type="match status" value="1"/>
</dbReference>
<comment type="similarity">
    <text evidence="1">Belongs to the pseudomonas-type ThrB family.</text>
</comment>
<dbReference type="Gene3D" id="1.10.510.10">
    <property type="entry name" value="Transferase(Phosphotransferase) domain 1"/>
    <property type="match status" value="1"/>
</dbReference>
<proteinExistence type="inferred from homology"/>
<evidence type="ECO:0000313" key="4">
    <source>
        <dbReference type="EMBL" id="KAB1102758.1"/>
    </source>
</evidence>
<dbReference type="EMBL" id="WAAR01000230">
    <property type="protein sequence ID" value="KAB1102758.1"/>
    <property type="molecule type" value="Genomic_DNA"/>
</dbReference>
<organism evidence="4 5">
    <name type="scientific">Micromonospora aurantiaca</name>
    <name type="common">nom. illeg.</name>
    <dbReference type="NCBI Taxonomy" id="47850"/>
    <lineage>
        <taxon>Bacteria</taxon>
        <taxon>Bacillati</taxon>
        <taxon>Actinomycetota</taxon>
        <taxon>Actinomycetes</taxon>
        <taxon>Micromonosporales</taxon>
        <taxon>Micromonosporaceae</taxon>
        <taxon>Micromonospora</taxon>
    </lineage>
</organism>
<feature type="region of interest" description="Disordered" evidence="2">
    <location>
        <begin position="1"/>
        <end position="24"/>
    </location>
</feature>
<reference evidence="4 5" key="1">
    <citation type="submission" date="2019-09" db="EMBL/GenBank/DDBJ databases">
        <title>High taxonomic diversity of Micromonospora strains isolated from Medicago sativa nodules in different geographical locations.</title>
        <authorList>
            <person name="Martinez-Hidalgo P."/>
            <person name="Flores-Felix J.D."/>
            <person name="Velazquez E."/>
            <person name="Brau L."/>
            <person name="Trujillo M.E."/>
            <person name="Martinez-Molina E."/>
        </authorList>
    </citation>
    <scope>NUCLEOTIDE SEQUENCE [LARGE SCALE GENOMIC DNA]</scope>
    <source>
        <strain evidence="4 5">ALFB5</strain>
    </source>
</reference>
<gene>
    <name evidence="4" type="ORF">F6X54_30830</name>
</gene>
<dbReference type="InterPro" id="IPR002575">
    <property type="entry name" value="Aminoglycoside_PTrfase"/>
</dbReference>
<dbReference type="InterPro" id="IPR011009">
    <property type="entry name" value="Kinase-like_dom_sf"/>
</dbReference>
<comment type="caution">
    <text evidence="4">The sequence shown here is derived from an EMBL/GenBank/DDBJ whole genome shotgun (WGS) entry which is preliminary data.</text>
</comment>
<evidence type="ECO:0000313" key="5">
    <source>
        <dbReference type="Proteomes" id="UP000471364"/>
    </source>
</evidence>
<accession>A0ABQ6U7G7</accession>
<dbReference type="Gene3D" id="3.30.200.70">
    <property type="match status" value="1"/>
</dbReference>
<evidence type="ECO:0000256" key="1">
    <source>
        <dbReference type="ARBA" id="ARBA00038240"/>
    </source>
</evidence>
<keyword evidence="5" id="KW-1185">Reference proteome</keyword>
<evidence type="ECO:0000259" key="3">
    <source>
        <dbReference type="Pfam" id="PF01636"/>
    </source>
</evidence>
<name>A0ABQ6U7G7_9ACTN</name>
<dbReference type="PANTHER" id="PTHR21064:SF6">
    <property type="entry name" value="AMINOGLYCOSIDE PHOSPHOTRANSFERASE DOMAIN-CONTAINING PROTEIN"/>
    <property type="match status" value="1"/>
</dbReference>
<protein>
    <submittedName>
        <fullName evidence="4">Phosphotransferase</fullName>
    </submittedName>
</protein>
<dbReference type="PANTHER" id="PTHR21064">
    <property type="entry name" value="AMINOGLYCOSIDE PHOSPHOTRANSFERASE DOMAIN-CONTAINING PROTEIN-RELATED"/>
    <property type="match status" value="1"/>
</dbReference>
<dbReference type="InterPro" id="IPR050249">
    <property type="entry name" value="Pseudomonas-type_ThrB"/>
</dbReference>
<sequence length="357" mass="40079">MRANGTASQGMCPSQSKPSHLGTPMSLNDTWIANEVNSAKTIARLSLPRYGFDHNTELSLISTSENAIFQVKPSGGQAAAILRVHRRRYHTEASIRSELSWMQALRFDAGLSVPKVVPATDGSLVVTVVEPERMERWLVVLFEYMPGTHPRPDQVSGLAEAIGAITATLHLHASRWPRESWFERPVWNCDEILGRSARFGSWQRNNVITHTQFTTLEKLDIYIRNSLDEYGKGSNRYGLIHADIRLENLLIDGKDIHIIDFDDCGDGWYMYDPSAFLALSGPAAQEERLISAWLSGYTQVRRLSSMDEENIALFTLLRRLLLIGWAATHTSATLSDSLQESFVEDTCLAAQKYLRKA</sequence>
<dbReference type="Pfam" id="PF01636">
    <property type="entry name" value="APH"/>
    <property type="match status" value="1"/>
</dbReference>
<dbReference type="Proteomes" id="UP000471364">
    <property type="component" value="Unassembled WGS sequence"/>
</dbReference>
<evidence type="ECO:0000256" key="2">
    <source>
        <dbReference type="SAM" id="MobiDB-lite"/>
    </source>
</evidence>
<feature type="compositionally biased region" description="Polar residues" evidence="2">
    <location>
        <begin position="1"/>
        <end position="18"/>
    </location>
</feature>
<feature type="domain" description="Aminoglycoside phosphotransferase" evidence="3">
    <location>
        <begin position="64"/>
        <end position="300"/>
    </location>
</feature>